<organism evidence="3 4">
    <name type="scientific">Blattamonas nauphoetae</name>
    <dbReference type="NCBI Taxonomy" id="2049346"/>
    <lineage>
        <taxon>Eukaryota</taxon>
        <taxon>Metamonada</taxon>
        <taxon>Preaxostyla</taxon>
        <taxon>Oxymonadida</taxon>
        <taxon>Blattamonas</taxon>
    </lineage>
</organism>
<dbReference type="PANTHER" id="PTHR11319:SF35">
    <property type="entry name" value="OUTER MEMBRANE PROTEIN PMPC-RELATED"/>
    <property type="match status" value="1"/>
</dbReference>
<dbReference type="InterPro" id="IPR011050">
    <property type="entry name" value="Pectin_lyase_fold/virulence"/>
</dbReference>
<feature type="compositionally biased region" description="Acidic residues" evidence="1">
    <location>
        <begin position="3562"/>
        <end position="3575"/>
    </location>
</feature>
<evidence type="ECO:0000313" key="4">
    <source>
        <dbReference type="Proteomes" id="UP001281761"/>
    </source>
</evidence>
<dbReference type="PANTHER" id="PTHR11319">
    <property type="entry name" value="G PROTEIN-COUPLED RECEPTOR-RELATED"/>
    <property type="match status" value="1"/>
</dbReference>
<feature type="compositionally biased region" description="Polar residues" evidence="1">
    <location>
        <begin position="3576"/>
        <end position="3633"/>
    </location>
</feature>
<gene>
    <name evidence="3" type="ORF">BLNAU_19186</name>
</gene>
<name>A0ABQ9X285_9EUKA</name>
<dbReference type="EMBL" id="JARBJD010000244">
    <property type="protein sequence ID" value="KAK2945890.1"/>
    <property type="molecule type" value="Genomic_DNA"/>
</dbReference>
<reference evidence="3 4" key="1">
    <citation type="journal article" date="2022" name="bioRxiv">
        <title>Genomics of Preaxostyla Flagellates Illuminates Evolutionary Transitions and the Path Towards Mitochondrial Loss.</title>
        <authorList>
            <person name="Novak L.V.F."/>
            <person name="Treitli S.C."/>
            <person name="Pyrih J."/>
            <person name="Halakuc P."/>
            <person name="Pipaliya S.V."/>
            <person name="Vacek V."/>
            <person name="Brzon O."/>
            <person name="Soukal P."/>
            <person name="Eme L."/>
            <person name="Dacks J.B."/>
            <person name="Karnkowska A."/>
            <person name="Elias M."/>
            <person name="Hampl V."/>
        </authorList>
    </citation>
    <scope>NUCLEOTIDE SEQUENCE [LARGE SCALE GENOMIC DNA]</scope>
    <source>
        <strain evidence="3">NAU3</strain>
        <tissue evidence="3">Gut</tissue>
    </source>
</reference>
<protein>
    <submittedName>
        <fullName evidence="3">Uncharacterized protein</fullName>
    </submittedName>
</protein>
<keyword evidence="4" id="KW-1185">Reference proteome</keyword>
<keyword evidence="2" id="KW-1133">Transmembrane helix</keyword>
<keyword evidence="2" id="KW-0812">Transmembrane</keyword>
<evidence type="ECO:0000313" key="3">
    <source>
        <dbReference type="EMBL" id="KAK2945890.1"/>
    </source>
</evidence>
<dbReference type="SUPFAM" id="SSF51126">
    <property type="entry name" value="Pectin lyase-like"/>
    <property type="match status" value="4"/>
</dbReference>
<accession>A0ABQ9X285</accession>
<sequence>MLNDEDGAAIYIVLGSVAIIDQCFFNDNSSPIKNGGGSIRMEGQATITSSVFSNCFGKDGGAYSGTRDGTFTNCILHSNSASFAGGAIGMYGSARTFVKYCLFYNNIAGHGADVILWDMWNNPDFTGTRVENKAYRISAPGNLDKTSTLIQNGNVLLLTFIDPSSVVTLDPSAETPDCADGANRRCNSITTTMEFSPSLTDLSILIPASSISVEHHFHPHDKTIRISSEPDMTSLQSLDRPTLKAYPDSGHFLTYIQKGSLTMTSIIVTFMTSPHFAKMTKDAGVLSLIDCSLDCNGKSKTHSLIEVTAGTLLLTSTSISSGEFSSTSPLHLSDCSATISLCSFSNLRTINHNGGAVDIQLSGIHTLEVKGTTFQNCSTNQLGGAVSIDVTSSSVSPKSDAYQITSSDDVATSFVDCTAANGDWLFVLMTDRTVDVIPQCLDFERSGYEEHLIGYDTDYFKIDFITPTLSSLFLADSDNSGNDANDCQTEDTPCETFAKAAPLSLSGATFTIVSQSTWKTPSIIQQQTTLTSPNPSVKSRLILSNQTESLSPSPGFIQIKSNVLFESLSIQLVQRSTHCAFLFVSLTGAASLRDISLSTVESENQAMPYNPFILVKYGTVTTSSLAFEQPLLFSSPLISVISGSFSDETSATLSASQHSLFTEEWISLSTDNQFAKYPSLKLHGWTLDASLTQSSGRALTMDCLHQVELNECSLKSYKDSDSTPFSGAAIFGIINSKGSLKIISSQFLSCSSTENGGAMNVEVEGEFIVQYTSFTECSSKKNGGGLAMAVKGGGKATVEGCVFSSCSSEGFGGGFFLDICDSTLSDRKNSYLLSSGATGFSFIDCTSDIAGPSFVLSMLNLRADFTRQRLIDSIGLLPPLAAMGLVDDFTFDLFDEKLPCYVSDSGSDSNNCSVPTAACKSLSRTLLDAPSPAAVYIVDSASQNGTSYTITKPCTLISADSDYAVLYLDGKDNTSLSTQLALIQVATTLELLTINLRIKQCSLRSPFVQVIVGGELIFTDAKISHVTALGTLDVYSHIVSNLGGIIRIEKLWVQPSFCLGSMCLFWLEGASQLIKKSEDDMSIKLMQGGSITEGGLIGCDVESQFLYPGYPTIVLHYSTFEGYQTNPSKLDQGALFFVGAQHVELKKCTFKNFITVSKNEESVIVLNPSGTPCTINIISCLFEGTNRIMTGAILLKSDTPQSVVSISGSEDDPTLFRDCKSQNKGGAVQLQVKGRTTLSYCHFESCSTSDSSTGHGGALSATVEGGFLFVSHTSFVSCSSAGKGGATYIDLKAIGNGDYAFSRLTFGVETGSSDSNENEVTEDGYGRDIFVTVKKNQCSILSVTKWDQVVAPLSTSESTIISPFQRDSIIFEEYGVRTESIVYLFYPYSSGTVNLHTAGMNHLLCGHEYLPCPSFETGYPKVKASDGTGGGLRIMETMELDMTISSLTFPLTITSADRETAILSMSSNGGFSVTSSSMTLKDLSVCWIGSEIISKHFVSVADGELSIADCIITLLQTTISNHVISVSGGSVNLNGLTLNSDETKRTHSLIHVSGGEMEVSSWGLTGLVFEEGKGVFEVSESGQLRFEKILMDFCGGSGESVVVMNGGLTIVSNCDISNGILSRTIFSGTGSFSVHSAYFSQFASGIVGKCPNGVRPISLTIPSGCSSILGSPETSSEFKSCSSCGNGGAICLSVEGESTVQHTTFSSCSSSRNGGGIAIVVSNDGIVIVRACKFWSCFAQLGCGGGVFLDTTYSTKINKFESFLFTDDSDSLAQKLSFINCQASERSGNWIYLKTTSMSTDYSIMRMTFDYSLAKDSDGIGSDGTIELTDLFIPVSTNIVYISDTSSDDRFTCYQSYYPCATLPRALHQLDFTDSNTVRILGQYTCRSHLELKRESVALVLEPLSEKETTPTLILQNEDDASREGQSGFVEIASSVELRKIAVTLVQKSSDVAFVSVIESGSLSLSSIEIKTTIGSDSLSRFSFQPFLLILSGTASVSALSLCNKPAFAASPTIMIKGGSFSSAETLVDFDVSSQSEKGLVQVQGSPDSISSPTLSIEQWSFKGASIDIIASVTTALVVENSGLINLERCTFTNIVALSLVSGTVSINSCSMLFDATVPSSLISVSGGSVSLNGLTLNSDETKRTHSLIHVSGGEMEVSSWGLTGLVFEEGKGVFEVSESGQLRFEKILMDFCGGSGESVVVMNGGLTIVSNCDISNGILSRTIFSGTGSFSLASFTVTSLNQPLSTSDDTECWPVSLKLSSTDQSSIGSKIKQSQFNSCSSMGNGGAMNVEVEGEFIVQCTSFTECSSKKNGGGLAMAVKGEGKATVEGCVFSSCSSEGFGGGFFLDICDSTLSDRKNSYFFVQNDPPTSFKGCSAPVQKGQWLFISMTDQALDYDLSKLTFDYSSAIHFDLMGRTSTSIFDLVYPPIVSLYISDSKGDDTATCVSPSFPCLTLAGFEQKRNNTISHLIIVGTSTWMSGHIFSGDMISITSEDSDISPSLILQNEDDASREGQSGFVEIASSVELRKIAVTLVQKSSDVAFVSVIESGSLSLSSIEIKTTIGSDSLSRFSFQPFLLILSGTVSFGTTLFSQTDFGPSQAILMNGGSLSSIADTDKKITAHSSSSTGLITVNPSVTHTLGPITLETWSFVAWKDNDISSAISITTSNAVTIKQCSFAGFSDTLAKPTIYLDLLMCAPAYTLVLIDSLSFNKASSESVGLVIKSDEPEVLLSPASFPTILPETPKSVIISTQSDAQVEEDIRPYLLSPFHFVGANHQSIQNCQSPRHACSTLKTSIDSEKQNRFFVIETFSVGTEEIPNRLASPFHLKGSLKQSSTLLFTGATSSFAVNKESHLDTLTLLLSRSYTSPIIHCTASLTITSCTLTDSDNHIQNGLIYLSDGTSNPVAMTFRTSTMSTTSNSPIVIFSINNPSSSFSSLDTSLTSKTKSVRILSRSFLALVNKLSIVISSSHDSAVTLEGIDERLYSSAHSINPANFFHPKQSSSAILTSSAGIDSESCEMALPCYSLDYTLLRLNPKNPRSILVWGTVPLSESLSIVEKQPFIIYSAQDGKIEHSIYVTSPSTDVPASFDCAGTTTIQSISIEVDSSFSPPSLFSTSSSLSFFNSSIATKSSSFSSTLFTIKSGSFEMNFFTLSEVSFNSAHVISCDSSLAPTLSLSNVFLSHIKTDTPLIASTKSVSTSTSSLTFASFTLSNCSLSTSSVDKCSVSFALIDLTSTNVSFTTSDFEDCSSVVFKFEESTATFTSGSFSSNFILKSDKMRHTLIQHNIHSVNSSISIADSVLFDDLTASSSNSLWITTDHNNLTNLSVPSDRSTFFVPIITAAAGYSSRDTLPQHLKELYTLSNTQYLVELQGQNLINWCDSVLFQLEENNPLTVFWTFNSDPVVNLDFTSMDDYTRAVIVVQSSQFNTNADAEWVGRVIFGKSDQTYRYSTETFVVKEVGVKPYFSTFSQINMWIIILSVTASILFVLLLGVAFVPKSRLVLKDKKAQQVQQQKSVALTMPVTNVYDEQEMKDEEPEEDPNPRVRIADPTPSIFSAAKQDFSDEFVDDSSETDDTNDQLDFTNSPSHKSSFSDTKWNLPSVDSNKTTLNTANHVSMGSSNRLSPNASFSSESMNKSEQELPMLETPPSFDKDFYFAADDELLQEDVFSFMNDKHNTVT</sequence>
<evidence type="ECO:0000256" key="2">
    <source>
        <dbReference type="SAM" id="Phobius"/>
    </source>
</evidence>
<evidence type="ECO:0000256" key="1">
    <source>
        <dbReference type="SAM" id="MobiDB-lite"/>
    </source>
</evidence>
<feature type="region of interest" description="Disordered" evidence="1">
    <location>
        <begin position="3562"/>
        <end position="3637"/>
    </location>
</feature>
<feature type="compositionally biased region" description="Acidic residues" evidence="1">
    <location>
        <begin position="3526"/>
        <end position="3537"/>
    </location>
</feature>
<proteinExistence type="predicted"/>
<dbReference type="Proteomes" id="UP001281761">
    <property type="component" value="Unassembled WGS sequence"/>
</dbReference>
<keyword evidence="2" id="KW-0472">Membrane</keyword>
<comment type="caution">
    <text evidence="3">The sequence shown here is derived from an EMBL/GenBank/DDBJ whole genome shotgun (WGS) entry which is preliminary data.</text>
</comment>
<feature type="transmembrane region" description="Helical" evidence="2">
    <location>
        <begin position="3471"/>
        <end position="3493"/>
    </location>
</feature>
<feature type="region of interest" description="Disordered" evidence="1">
    <location>
        <begin position="3526"/>
        <end position="3546"/>
    </location>
</feature>